<dbReference type="NCBIfam" id="TIGR02386">
    <property type="entry name" value="rpoC_TIGR"/>
    <property type="match status" value="1"/>
</dbReference>
<evidence type="ECO:0000313" key="15">
    <source>
        <dbReference type="EMBL" id="CAD7353555.1"/>
    </source>
</evidence>
<evidence type="ECO:0000259" key="14">
    <source>
        <dbReference type="SMART" id="SM00663"/>
    </source>
</evidence>
<dbReference type="CDD" id="cd02655">
    <property type="entry name" value="RNAP_beta'_C"/>
    <property type="match status" value="1"/>
</dbReference>
<feature type="binding site" evidence="11">
    <location>
        <position position="453"/>
    </location>
    <ligand>
        <name>Mg(2+)</name>
        <dbReference type="ChEBI" id="CHEBI:18420"/>
    </ligand>
</feature>
<dbReference type="Pfam" id="PF04997">
    <property type="entry name" value="RNA_pol_Rpb1_1"/>
    <property type="match status" value="1"/>
</dbReference>
<comment type="cofactor">
    <cofactor evidence="11">
        <name>Mg(2+)</name>
        <dbReference type="ChEBI" id="CHEBI:18420"/>
    </cofactor>
    <text evidence="11">Binds 1 Mg(2+) ion per subunit.</text>
</comment>
<comment type="cofactor">
    <cofactor evidence="11">
        <name>Zn(2+)</name>
        <dbReference type="ChEBI" id="CHEBI:29105"/>
    </cofactor>
    <text evidence="11">Binds 2 Zn(2+) ions per subunit.</text>
</comment>
<dbReference type="GO" id="GO:0003899">
    <property type="term" value="F:DNA-directed RNA polymerase activity"/>
    <property type="evidence" value="ECO:0007669"/>
    <property type="project" value="UniProtKB-UniRule"/>
</dbReference>
<dbReference type="GO" id="GO:0008270">
    <property type="term" value="F:zinc ion binding"/>
    <property type="evidence" value="ECO:0007669"/>
    <property type="project" value="UniProtKB-UniRule"/>
</dbReference>
<accession>A0A8S1I660</accession>
<keyword evidence="7 11" id="KW-0862">Zinc</keyword>
<keyword evidence="4 11" id="KW-0808">Transferase</keyword>
<organism evidence="15 16">
    <name type="scientific">Staphylococcus aureus</name>
    <dbReference type="NCBI Taxonomy" id="1280"/>
    <lineage>
        <taxon>Bacteria</taxon>
        <taxon>Bacillati</taxon>
        <taxon>Bacillota</taxon>
        <taxon>Bacilli</taxon>
        <taxon>Bacillales</taxon>
        <taxon>Staphylococcaceae</taxon>
        <taxon>Staphylococcus</taxon>
    </lineage>
</organism>
<dbReference type="Gene3D" id="1.10.1790.20">
    <property type="match status" value="1"/>
</dbReference>
<sequence length="1193" mass="133910">MIDVNNFHYMKIGLASPEKIRSWSFGEVKKPETINYRTLKPEKDGLFCERIFGPTKDWECSCGKYKRVRYKGMVCDRCGVEVTKSKVRRERMGHIELAAPVSHIWYFKGIPSRMGLLLDMSPRALEEVIYFASYVVVDPGPTGLEKKTLLSEAEFRDYYDKYPGQFVAKMGAEGIKDLLEEIDLDEELKLLRDELESATGQRLTRAIKRLEVVESFRNSGNKPSWMILDVLPIIPPEIRPMVQLDGGRFATSDLNDLYRRVINRNNRLKRLLDLGAPGIIVQNEKRMLQEAVDALIDNGRRGRPVTGPGNRPLKSLSHMLKGKQGRFRQNLLGKRVDYSGRSVIAVGPSLKMYQCGLPKEMALELFKPFVMKELVQREIATNIKNAKSKIERMDDEVWDVLEEVIREHPVLLNRAPTLHRLGIQAFEPTLVEGRAIRLHPLVTTAYNADFDGDQMAVHVPLSKEAQAEARMLMLAAQNILNPKDGKPVVTPSQDMVLGNYYLTLERKDAVNTGAIFNNTNEVLKAYANGFVHLHTRIGVHASSFNNPTFTEEQNKKILATSVGKIIFNEIIPDSFAYINEPTQENLERKTPNRYFIDPTTLGEGGLKEYFENEELIEPFNKKFLGNIIAEVFNRFSITDTSMMLDRMKDLGFKFSSKAGITVGVADIVVLPDKQQILDEHEKLVDRITKQFNRGLITEEERYNAVVEIWTDAKDQIQGELMQSLDKTNPIFMMSDSGARGNASNFTQLAGMRGLMAAPSGKIIELPITSSFREGLTVLEYFISTHGARKGLADTALKTADSGYLTRRLVDVAQDVIVREEDCGTDRGLLVSDIKEGTEMIEPFIERIEGRYSKETIRHPETDEIIIRPDELITPEIAKKITDAGIEQMYIRSAFTCNARHGVCEKCYGKNLATGEKVEVGEAVGTIAAQSIGEPGTQLTMRTFHTGGVAGSDITQGLPRIQEIFEARNPKGQAVITEIEGVVEDIKLAKDRQQEIVVKGANETRSYLASGTSRIIVEIGQPVQRGEVLTEGSIEPKNYLSVAGLNATESYLLKEVQKVYRMQGVEIDDKHVEVMVRQMLRKVRIIEAGDTKLLPGSLVDIHNFTDANREAFKHRKRPATAKPVLLGITKASLETESFLSAASFQETTRVLTDAAIKGKRDDLLGLKENVIIGKLIPAGTGMRRYSDVKYEKNS</sequence>
<evidence type="ECO:0000256" key="7">
    <source>
        <dbReference type="ARBA" id="ARBA00022833"/>
    </source>
</evidence>
<dbReference type="Pfam" id="PF04998">
    <property type="entry name" value="RNA_pol_Rpb1_5"/>
    <property type="match status" value="1"/>
</dbReference>
<keyword evidence="5 11" id="KW-0548">Nucleotidyltransferase</keyword>
<dbReference type="InterPro" id="IPR038120">
    <property type="entry name" value="Rpb1_funnel_sf"/>
</dbReference>
<feature type="binding site" evidence="11">
    <location>
        <position position="822"/>
    </location>
    <ligand>
        <name>Zn(2+)</name>
        <dbReference type="ChEBI" id="CHEBI:29105"/>
        <label>2</label>
    </ligand>
</feature>
<comment type="caution">
    <text evidence="15">The sequence shown here is derived from an EMBL/GenBank/DDBJ whole genome shotgun (WGS) entry which is preliminary data.</text>
</comment>
<keyword evidence="6 11" id="KW-0479">Metal-binding</keyword>
<comment type="function">
    <text evidence="1 11 12">DNA-dependent RNA polymerase catalyzes the transcription of DNA into RNA using the four ribonucleoside triphosphates as substrates.</text>
</comment>
<comment type="subunit">
    <text evidence="11">The RNAP catalytic core consists of 2 alpha, 1 beta, 1 beta' and 1 omega subunit. When a sigma factor is associated with the core the holoenzyme is formed, which can initiate transcription.</text>
</comment>
<feature type="binding site" evidence="11">
    <location>
        <position position="903"/>
    </location>
    <ligand>
        <name>Zn(2+)</name>
        <dbReference type="ChEBI" id="CHEBI:29105"/>
        <label>2</label>
    </ligand>
</feature>
<dbReference type="InterPro" id="IPR007083">
    <property type="entry name" value="RNA_pol_Rpb1_4"/>
</dbReference>
<protein>
    <recommendedName>
        <fullName evidence="11">DNA-directed RNA polymerase subunit beta'</fullName>
        <shortName evidence="11">RNAP subunit beta'</shortName>
        <ecNumber evidence="11">2.7.7.6</ecNumber>
    </recommendedName>
    <alternativeName>
        <fullName evidence="11">RNA polymerase subunit beta'</fullName>
    </alternativeName>
    <alternativeName>
        <fullName evidence="11">Transcriptase subunit beta'</fullName>
    </alternativeName>
</protein>
<dbReference type="Gene3D" id="1.10.40.90">
    <property type="match status" value="1"/>
</dbReference>
<dbReference type="GO" id="GO:0003677">
    <property type="term" value="F:DNA binding"/>
    <property type="evidence" value="ECO:0007669"/>
    <property type="project" value="UniProtKB-UniRule"/>
</dbReference>
<evidence type="ECO:0000256" key="13">
    <source>
        <dbReference type="SAM" id="Coils"/>
    </source>
</evidence>
<dbReference type="InterPro" id="IPR045867">
    <property type="entry name" value="DNA-dir_RpoC_beta_prime"/>
</dbReference>
<dbReference type="Gene3D" id="1.10.274.100">
    <property type="entry name" value="RNA polymerase Rpb1, domain 3"/>
    <property type="match status" value="1"/>
</dbReference>
<dbReference type="Gene3D" id="4.10.860.120">
    <property type="entry name" value="RNA polymerase II, clamp domain"/>
    <property type="match status" value="1"/>
</dbReference>
<dbReference type="Proteomes" id="UP000251686">
    <property type="component" value="Unassembled WGS sequence"/>
</dbReference>
<dbReference type="InterPro" id="IPR000722">
    <property type="entry name" value="RNA_pol_asu"/>
</dbReference>
<dbReference type="InterPro" id="IPR007080">
    <property type="entry name" value="RNA_pol_Rpb1_1"/>
</dbReference>
<dbReference type="Gene3D" id="2.40.40.20">
    <property type="match status" value="1"/>
</dbReference>
<evidence type="ECO:0000256" key="6">
    <source>
        <dbReference type="ARBA" id="ARBA00022723"/>
    </source>
</evidence>
<evidence type="ECO:0000256" key="8">
    <source>
        <dbReference type="ARBA" id="ARBA00022842"/>
    </source>
</evidence>
<feature type="binding site" evidence="11">
    <location>
        <position position="62"/>
    </location>
    <ligand>
        <name>Zn(2+)</name>
        <dbReference type="ChEBI" id="CHEBI:29105"/>
        <label>1</label>
    </ligand>
</feature>
<dbReference type="EC" id="2.7.7.6" evidence="11"/>
<evidence type="ECO:0000256" key="1">
    <source>
        <dbReference type="ARBA" id="ARBA00004026"/>
    </source>
</evidence>
<dbReference type="Gene3D" id="2.40.50.100">
    <property type="match status" value="1"/>
</dbReference>
<feature type="domain" description="RNA polymerase N-terminal" evidence="14">
    <location>
        <begin position="224"/>
        <end position="503"/>
    </location>
</feature>
<reference evidence="15" key="1">
    <citation type="submission" date="2020-11" db="EMBL/GenBank/DDBJ databases">
        <authorList>
            <consortium name="Pathogen Informatics"/>
        </authorList>
    </citation>
    <scope>NUCLEOTIDE SEQUENCE</scope>
    <source>
        <strain evidence="15">NCTC13131</strain>
    </source>
</reference>
<feature type="binding site" evidence="11">
    <location>
        <position position="906"/>
    </location>
    <ligand>
        <name>Zn(2+)</name>
        <dbReference type="ChEBI" id="CHEBI:29105"/>
        <label>2</label>
    </ligand>
</feature>
<dbReference type="InterPro" id="IPR006592">
    <property type="entry name" value="RNA_pol_N"/>
</dbReference>
<dbReference type="EMBL" id="UAUZ02000002">
    <property type="protein sequence ID" value="CAD7353555.1"/>
    <property type="molecule type" value="Genomic_DNA"/>
</dbReference>
<dbReference type="InterPro" id="IPR012754">
    <property type="entry name" value="DNA-dir_RpoC_beta_prime_bact"/>
</dbReference>
<dbReference type="PANTHER" id="PTHR19376">
    <property type="entry name" value="DNA-DIRECTED RNA POLYMERASE"/>
    <property type="match status" value="1"/>
</dbReference>
<feature type="binding site" evidence="11">
    <location>
        <position position="60"/>
    </location>
    <ligand>
        <name>Zn(2+)</name>
        <dbReference type="ChEBI" id="CHEBI:29105"/>
        <label>1</label>
    </ligand>
</feature>
<proteinExistence type="inferred from homology"/>
<dbReference type="InterPro" id="IPR007081">
    <property type="entry name" value="RNA_pol_Rpb1_5"/>
</dbReference>
<evidence type="ECO:0000256" key="2">
    <source>
        <dbReference type="ARBA" id="ARBA00006460"/>
    </source>
</evidence>
<dbReference type="FunFam" id="4.10.860.120:FF:000001">
    <property type="entry name" value="DNA-directed RNA polymerase subunit beta"/>
    <property type="match status" value="1"/>
</dbReference>
<feature type="binding site" evidence="11">
    <location>
        <position position="896"/>
    </location>
    <ligand>
        <name>Zn(2+)</name>
        <dbReference type="ChEBI" id="CHEBI:29105"/>
        <label>2</label>
    </ligand>
</feature>
<name>A0A8S1I660_STAAU</name>
<keyword evidence="13" id="KW-0175">Coiled coil</keyword>
<dbReference type="Pfam" id="PF04983">
    <property type="entry name" value="RNA_pol_Rpb1_3"/>
    <property type="match status" value="1"/>
</dbReference>
<dbReference type="CDD" id="cd01609">
    <property type="entry name" value="RNAP_beta'_N"/>
    <property type="match status" value="1"/>
</dbReference>
<dbReference type="Gene3D" id="1.10.132.30">
    <property type="match status" value="1"/>
</dbReference>
<dbReference type="InterPro" id="IPR044893">
    <property type="entry name" value="RNA_pol_Rpb1_clamp_domain"/>
</dbReference>
<comment type="similarity">
    <text evidence="2 11 12">Belongs to the RNA polymerase beta' chain family.</text>
</comment>
<dbReference type="InterPro" id="IPR042102">
    <property type="entry name" value="RNA_pol_Rpb1_3_sf"/>
</dbReference>
<dbReference type="GO" id="GO:0006351">
    <property type="term" value="P:DNA-templated transcription"/>
    <property type="evidence" value="ECO:0007669"/>
    <property type="project" value="UniProtKB-UniRule"/>
</dbReference>
<dbReference type="FunFam" id="1.10.132.30:FF:000003">
    <property type="entry name" value="DNA-directed RNA polymerase subunit beta"/>
    <property type="match status" value="1"/>
</dbReference>
<dbReference type="Pfam" id="PF05000">
    <property type="entry name" value="RNA_pol_Rpb1_4"/>
    <property type="match status" value="1"/>
</dbReference>
<dbReference type="SUPFAM" id="SSF64484">
    <property type="entry name" value="beta and beta-prime subunits of DNA dependent RNA-polymerase"/>
    <property type="match status" value="1"/>
</dbReference>
<dbReference type="HAMAP" id="MF_01322">
    <property type="entry name" value="RNApol_bact_RpoC"/>
    <property type="match status" value="1"/>
</dbReference>
<dbReference type="PANTHER" id="PTHR19376:SF54">
    <property type="entry name" value="DNA-DIRECTED RNA POLYMERASE SUBUNIT BETA"/>
    <property type="match status" value="1"/>
</dbReference>
<dbReference type="GO" id="GO:0000428">
    <property type="term" value="C:DNA-directed RNA polymerase complex"/>
    <property type="evidence" value="ECO:0007669"/>
    <property type="project" value="UniProtKB-KW"/>
</dbReference>
<keyword evidence="9 11" id="KW-0804">Transcription</keyword>
<dbReference type="GO" id="GO:0000287">
    <property type="term" value="F:magnesium ion binding"/>
    <property type="evidence" value="ECO:0007669"/>
    <property type="project" value="UniProtKB-UniRule"/>
</dbReference>
<evidence type="ECO:0000256" key="3">
    <source>
        <dbReference type="ARBA" id="ARBA00022478"/>
    </source>
</evidence>
<keyword evidence="8 11" id="KW-0460">Magnesium</keyword>
<evidence type="ECO:0000256" key="9">
    <source>
        <dbReference type="ARBA" id="ARBA00023163"/>
    </source>
</evidence>
<keyword evidence="3 11" id="KW-0240">DNA-directed RNA polymerase</keyword>
<feature type="coiled-coil region" evidence="13">
    <location>
        <begin position="376"/>
        <end position="403"/>
    </location>
</feature>
<feature type="binding site" evidence="11">
    <location>
        <position position="449"/>
    </location>
    <ligand>
        <name>Mg(2+)</name>
        <dbReference type="ChEBI" id="CHEBI:18420"/>
    </ligand>
</feature>
<feature type="binding site" evidence="11">
    <location>
        <position position="78"/>
    </location>
    <ligand>
        <name>Zn(2+)</name>
        <dbReference type="ChEBI" id="CHEBI:29105"/>
        <label>1</label>
    </ligand>
</feature>
<evidence type="ECO:0000256" key="4">
    <source>
        <dbReference type="ARBA" id="ARBA00022679"/>
    </source>
</evidence>
<dbReference type="FunFam" id="1.10.150.390:FF:000002">
    <property type="entry name" value="DNA-directed RNA polymerase subunit beta"/>
    <property type="match status" value="1"/>
</dbReference>
<evidence type="ECO:0000256" key="10">
    <source>
        <dbReference type="ARBA" id="ARBA00048552"/>
    </source>
</evidence>
<gene>
    <name evidence="15" type="primary">rpoC_1</name>
    <name evidence="11" type="synonym">rpoC</name>
    <name evidence="15" type="ORF">NCTC13131_01041</name>
</gene>
<dbReference type="Gene3D" id="1.10.150.390">
    <property type="match status" value="1"/>
</dbReference>
<feature type="binding site" evidence="11">
    <location>
        <position position="75"/>
    </location>
    <ligand>
        <name>Zn(2+)</name>
        <dbReference type="ChEBI" id="CHEBI:29105"/>
        <label>1</label>
    </ligand>
</feature>
<evidence type="ECO:0000256" key="12">
    <source>
        <dbReference type="RuleBase" id="RU004279"/>
    </source>
</evidence>
<evidence type="ECO:0000256" key="5">
    <source>
        <dbReference type="ARBA" id="ARBA00022695"/>
    </source>
</evidence>
<comment type="catalytic activity">
    <reaction evidence="10 11 12">
        <text>RNA(n) + a ribonucleoside 5'-triphosphate = RNA(n+1) + diphosphate</text>
        <dbReference type="Rhea" id="RHEA:21248"/>
        <dbReference type="Rhea" id="RHEA-COMP:14527"/>
        <dbReference type="Rhea" id="RHEA-COMP:17342"/>
        <dbReference type="ChEBI" id="CHEBI:33019"/>
        <dbReference type="ChEBI" id="CHEBI:61557"/>
        <dbReference type="ChEBI" id="CHEBI:140395"/>
        <dbReference type="EC" id="2.7.7.6"/>
    </reaction>
</comment>
<dbReference type="AlphaFoldDB" id="A0A8S1I660"/>
<feature type="binding site" evidence="11">
    <location>
        <position position="451"/>
    </location>
    <ligand>
        <name>Mg(2+)</name>
        <dbReference type="ChEBI" id="CHEBI:18420"/>
    </ligand>
</feature>
<dbReference type="Pfam" id="PF00623">
    <property type="entry name" value="RNA_pol_Rpb1_2"/>
    <property type="match status" value="1"/>
</dbReference>
<dbReference type="SMART" id="SM00663">
    <property type="entry name" value="RPOLA_N"/>
    <property type="match status" value="1"/>
</dbReference>
<evidence type="ECO:0000313" key="16">
    <source>
        <dbReference type="Proteomes" id="UP000251686"/>
    </source>
</evidence>
<dbReference type="InterPro" id="IPR007066">
    <property type="entry name" value="RNA_pol_Rpb1_3"/>
</dbReference>
<evidence type="ECO:0000256" key="11">
    <source>
        <dbReference type="HAMAP-Rule" id="MF_01322"/>
    </source>
</evidence>